<protein>
    <submittedName>
        <fullName evidence="3">Oligogalacturonate-specific porin KdgM family protein</fullName>
    </submittedName>
</protein>
<dbReference type="InterPro" id="IPR009331">
    <property type="entry name" value="Oligogalacturonate-sp_porin"/>
</dbReference>
<dbReference type="Pfam" id="PF06178">
    <property type="entry name" value="KdgM"/>
    <property type="match status" value="1"/>
</dbReference>
<feature type="signal peptide" evidence="2">
    <location>
        <begin position="1"/>
        <end position="22"/>
    </location>
</feature>
<keyword evidence="1 2" id="KW-0732">Signal</keyword>
<dbReference type="PANTHER" id="PTHR38105">
    <property type="entry name" value="OUTER MEMBRANE PROTEIN-RELATED-RELATED"/>
    <property type="match status" value="1"/>
</dbReference>
<dbReference type="SUPFAM" id="SSF56935">
    <property type="entry name" value="Porins"/>
    <property type="match status" value="1"/>
</dbReference>
<gene>
    <name evidence="3" type="ORF">LDJ79_11490</name>
</gene>
<organism evidence="3 4">
    <name type="scientific">Vibrio tritonius</name>
    <dbReference type="NCBI Taxonomy" id="1435069"/>
    <lineage>
        <taxon>Bacteria</taxon>
        <taxon>Pseudomonadati</taxon>
        <taxon>Pseudomonadota</taxon>
        <taxon>Gammaproteobacteria</taxon>
        <taxon>Vibrionales</taxon>
        <taxon>Vibrionaceae</taxon>
        <taxon>Vibrio</taxon>
    </lineage>
</organism>
<evidence type="ECO:0000313" key="4">
    <source>
        <dbReference type="Proteomes" id="UP001199044"/>
    </source>
</evidence>
<proteinExistence type="predicted"/>
<feature type="chain" id="PRO_5046033290" evidence="2">
    <location>
        <begin position="23"/>
        <end position="229"/>
    </location>
</feature>
<dbReference type="InterPro" id="IPR053713">
    <property type="entry name" value="Bact_OM_Channel_sf"/>
</dbReference>
<dbReference type="Proteomes" id="UP001199044">
    <property type="component" value="Unassembled WGS sequence"/>
</dbReference>
<evidence type="ECO:0000256" key="2">
    <source>
        <dbReference type="SAM" id="SignalP"/>
    </source>
</evidence>
<reference evidence="4" key="1">
    <citation type="submission" date="2023-07" db="EMBL/GenBank/DDBJ databases">
        <title>Molecular identification of indigenous halophilic bacteria isolated from red sea cost, biodegradation of synthetic dyes and assessment of degraded metabolite toxicity.</title>
        <authorList>
            <person name="Chaieb K."/>
            <person name="Altayb H.N."/>
        </authorList>
    </citation>
    <scope>NUCLEOTIDE SEQUENCE [LARGE SCALE GENOMIC DNA]</scope>
    <source>
        <strain evidence="4">K20</strain>
    </source>
</reference>
<keyword evidence="4" id="KW-1185">Reference proteome</keyword>
<dbReference type="PANTHER" id="PTHR38105:SF5">
    <property type="entry name" value="OUTER MEMBRANE PROTEIN"/>
    <property type="match status" value="1"/>
</dbReference>
<evidence type="ECO:0000313" key="3">
    <source>
        <dbReference type="EMBL" id="MCA2016737.1"/>
    </source>
</evidence>
<comment type="caution">
    <text evidence="3">The sequence shown here is derived from an EMBL/GenBank/DDBJ whole genome shotgun (WGS) entry which is preliminary data.</text>
</comment>
<name>A0ABS7YNV1_9VIBR</name>
<dbReference type="EMBL" id="JAIWIU010000069">
    <property type="protein sequence ID" value="MCA2016737.1"/>
    <property type="molecule type" value="Genomic_DNA"/>
</dbReference>
<dbReference type="RefSeq" id="WP_225250669.1">
    <property type="nucleotide sequence ID" value="NZ_JAIWIU010000069.1"/>
</dbReference>
<dbReference type="Gene3D" id="2.40.160.40">
    <property type="entry name" value="monomeric porin ompg"/>
    <property type="match status" value="1"/>
</dbReference>
<sequence>MNSSKLLTIVLLGLASTSTAYATSFSYAHKYEDVSKGHTDELKLSHGFESGIGASVKLKFSPNDEKSGDAGIAFHDERWKETALGVNYSVNINEKLSIEPGFTWARKQDEYKYKPSLSMDYALTPDVELSSRYRYEISDYAFKETKRVNRFDAGISRKIGQFSLGYTLTLYRANAELYNNRETDYEHAIELKYKASKTFTPFIELTNESVSKHTDQRQTEFEVGFKYKI</sequence>
<accession>A0ABS7YNV1</accession>
<evidence type="ECO:0000256" key="1">
    <source>
        <dbReference type="ARBA" id="ARBA00022729"/>
    </source>
</evidence>